<reference evidence="5" key="2">
    <citation type="submission" date="2013-09" db="EMBL/GenBank/DDBJ databases">
        <authorList>
            <person name="Wang G."/>
            <person name="Yang Y."/>
            <person name="Su Y."/>
        </authorList>
    </citation>
    <scope>NUCLEOTIDE SEQUENCE</scope>
    <source>
        <strain evidence="5">ATCC 39006</strain>
    </source>
</reference>
<dbReference type="KEGG" id="sera:Ser39006_021775"/>
<dbReference type="InterPro" id="IPR039356">
    <property type="entry name" value="YfbR/HDDC2"/>
</dbReference>
<reference evidence="4 7" key="3">
    <citation type="submission" date="2017-11" db="EMBL/GenBank/DDBJ databases">
        <title>Complete genome sequence of Serratia sp. ATCC 39006 LacA.</title>
        <authorList>
            <person name="Hampton H.G."/>
            <person name="Jackson S.A."/>
            <person name="Jauregui R."/>
            <person name="Poulter G.T.M."/>
            <person name="Salmond G.P.C."/>
            <person name="Fineran P.C."/>
        </authorList>
    </citation>
    <scope>NUCLEOTIDE SEQUENCE [LARGE SCALE GENOMIC DNA]</scope>
    <source>
        <strain evidence="4 7">ATCC 39006</strain>
    </source>
</reference>
<evidence type="ECO:0000259" key="3">
    <source>
        <dbReference type="Pfam" id="PF13023"/>
    </source>
</evidence>
<dbReference type="PANTHER" id="PTHR11845:SF13">
    <property type="entry name" value="5'-DEOXYNUCLEOTIDASE HDDC2"/>
    <property type="match status" value="1"/>
</dbReference>
<dbReference type="PANTHER" id="PTHR11845">
    <property type="entry name" value="5'-DEOXYNUCLEOTIDASE HDDC2"/>
    <property type="match status" value="1"/>
</dbReference>
<evidence type="ECO:0000256" key="2">
    <source>
        <dbReference type="ARBA" id="ARBA00022801"/>
    </source>
</evidence>
<dbReference type="Proteomes" id="UP000017700">
    <property type="component" value="Chromosome"/>
</dbReference>
<evidence type="ECO:0000313" key="6">
    <source>
        <dbReference type="Proteomes" id="UP000017700"/>
    </source>
</evidence>
<protein>
    <submittedName>
        <fullName evidence="5">HD domain-containing protein</fullName>
    </submittedName>
</protein>
<reference evidence="5" key="4">
    <citation type="submission" date="2017-11" db="EMBL/GenBank/DDBJ databases">
        <title>Complete genome sequence of Serratia sp. ATCC 39006.</title>
        <authorList>
            <person name="Hampton H.G."/>
            <person name="Jackson S.A."/>
            <person name="Jauregui R."/>
            <person name="Poulter G.T.M."/>
            <person name="Salmond G.P.C."/>
            <person name="Fineran P.C."/>
        </authorList>
    </citation>
    <scope>NUCLEOTIDE SEQUENCE</scope>
    <source>
        <strain evidence="5">ATCC 39006</strain>
    </source>
</reference>
<feature type="domain" description="HD" evidence="3">
    <location>
        <begin position="23"/>
        <end position="185"/>
    </location>
</feature>
<sequence length="202" mass="22841">MSLASTVLNFGSLTDVVGFLMEIDKLKSVQRRSKVIGTSRHEDSAEHSWHFAVAVMSLAPYAGKNVDIQRVIQMALIHDIVEIDAGDVLVYDLPARAAVHQQEVAAAARIFGLLPEPQRHYFQQLWQEYETGETASAQFALMIDRIMPVLMNLHNGGQSWVENGIRLEQVLARNTFINDINPELWQHMKQHLEVAQSKGWLK</sequence>
<dbReference type="OrthoDB" id="9796032at2"/>
<organism evidence="5 6">
    <name type="scientific">Serratia sp. (strain ATCC 39006)</name>
    <name type="common">Prodigiosinella confusarubida</name>
    <dbReference type="NCBI Taxonomy" id="104623"/>
    <lineage>
        <taxon>Bacteria</taxon>
        <taxon>Pseudomonadati</taxon>
        <taxon>Pseudomonadota</taxon>
        <taxon>Gammaproteobacteria</taxon>
        <taxon>Enterobacterales</taxon>
        <taxon>Pectobacteriaceae</taxon>
        <taxon>Prodigiosinella</taxon>
    </lineage>
</organism>
<evidence type="ECO:0000313" key="5">
    <source>
        <dbReference type="EMBL" id="AUH06512.1"/>
    </source>
</evidence>
<dbReference type="Gene3D" id="1.10.3210.10">
    <property type="entry name" value="Hypothetical protein af1432"/>
    <property type="match status" value="1"/>
</dbReference>
<dbReference type="InterPro" id="IPR006674">
    <property type="entry name" value="HD_domain"/>
</dbReference>
<evidence type="ECO:0000313" key="7">
    <source>
        <dbReference type="Proteomes" id="UP000233778"/>
    </source>
</evidence>
<dbReference type="SUPFAM" id="SSF109604">
    <property type="entry name" value="HD-domain/PDEase-like"/>
    <property type="match status" value="1"/>
</dbReference>
<gene>
    <name evidence="4" type="ORF">CWC46_21785</name>
    <name evidence="5" type="ORF">Ser39006_021775</name>
</gene>
<dbReference type="GO" id="GO:0005737">
    <property type="term" value="C:cytoplasm"/>
    <property type="evidence" value="ECO:0007669"/>
    <property type="project" value="TreeGrafter"/>
</dbReference>
<proteinExistence type="predicted"/>
<dbReference type="GO" id="GO:0046872">
    <property type="term" value="F:metal ion binding"/>
    <property type="evidence" value="ECO:0007669"/>
    <property type="project" value="UniProtKB-KW"/>
</dbReference>
<keyword evidence="2" id="KW-0378">Hydrolase</keyword>
<dbReference type="STRING" id="104623.Ser39006_01158"/>
<reference evidence="5 6" key="1">
    <citation type="journal article" date="2013" name="Genome Announc.">
        <title>Draft genome sequence of Serratia sp. strain ATCC 39006, a model bacterium for analysis of the biosynthesis and regulation of prodigiosin, a carbapenem, and gas vesicles.</title>
        <authorList>
            <person name="Fineran P.C."/>
            <person name="Iglesias Cans M.C."/>
            <person name="Ramsay J.P."/>
            <person name="Wilf N.M."/>
            <person name="Cossyleon D."/>
            <person name="McNeil M.B."/>
            <person name="Williamson N.R."/>
            <person name="Monson R.E."/>
            <person name="Becher S.A."/>
            <person name="Stanton J.A."/>
            <person name="Brugger K."/>
            <person name="Brown S.D."/>
            <person name="Salmond G.P."/>
        </authorList>
    </citation>
    <scope>NUCLEOTIDE SEQUENCE [LARGE SCALE GENOMIC DNA]</scope>
    <source>
        <strain evidence="5">ATCC 39006</strain>
        <strain evidence="6">ATCC 39006 / SC 11482</strain>
    </source>
</reference>
<dbReference type="EMBL" id="CP025084">
    <property type="protein sequence ID" value="AUH06512.1"/>
    <property type="molecule type" value="Genomic_DNA"/>
</dbReference>
<dbReference type="EMBL" id="CP025085">
    <property type="protein sequence ID" value="AUH02191.1"/>
    <property type="molecule type" value="Genomic_DNA"/>
</dbReference>
<evidence type="ECO:0000313" key="4">
    <source>
        <dbReference type="EMBL" id="AUH02191.1"/>
    </source>
</evidence>
<dbReference type="GO" id="GO:0002953">
    <property type="term" value="F:5'-deoxynucleotidase activity"/>
    <property type="evidence" value="ECO:0007669"/>
    <property type="project" value="InterPro"/>
</dbReference>
<dbReference type="RefSeq" id="WP_021014428.1">
    <property type="nucleotide sequence ID" value="NZ_CP025084.1"/>
</dbReference>
<dbReference type="Pfam" id="PF13023">
    <property type="entry name" value="HD_3"/>
    <property type="match status" value="1"/>
</dbReference>
<name>A0A2I5TC98_SERS3</name>
<accession>A0A2I5TC98</accession>
<dbReference type="Proteomes" id="UP000233778">
    <property type="component" value="Chromosome"/>
</dbReference>
<keyword evidence="1" id="KW-0479">Metal-binding</keyword>
<evidence type="ECO:0000256" key="1">
    <source>
        <dbReference type="ARBA" id="ARBA00022723"/>
    </source>
</evidence>
<keyword evidence="6" id="KW-1185">Reference proteome</keyword>
<dbReference type="AlphaFoldDB" id="A0A2I5TC98"/>
<dbReference type="KEGG" id="serq:CWC46_21785"/>